<keyword evidence="11" id="KW-0443">Lipid metabolism</keyword>
<evidence type="ECO:0000256" key="10">
    <source>
        <dbReference type="ARBA" id="ARBA00022989"/>
    </source>
</evidence>
<evidence type="ECO:0000256" key="5">
    <source>
        <dbReference type="ARBA" id="ARBA00022516"/>
    </source>
</evidence>
<keyword evidence="12 14" id="KW-0472">Membrane</keyword>
<protein>
    <recommendedName>
        <fullName evidence="14">Acyltransferase</fullName>
        <ecNumber evidence="14">2.3.1.-</ecNumber>
    </recommendedName>
</protein>
<keyword evidence="5" id="KW-0444">Lipid biosynthesis</keyword>
<comment type="subcellular location">
    <subcellularLocation>
        <location evidence="1 14">Endoplasmic reticulum membrane</location>
        <topology evidence="1 14">Multi-pass membrane protein</topology>
    </subcellularLocation>
</comment>
<gene>
    <name evidence="15" type="ORF">NEMVEDRAFT_v1g234918</name>
</gene>
<reference evidence="15 16" key="1">
    <citation type="journal article" date="2007" name="Science">
        <title>Sea anemone genome reveals ancestral eumetazoan gene repertoire and genomic organization.</title>
        <authorList>
            <person name="Putnam N.H."/>
            <person name="Srivastava M."/>
            <person name="Hellsten U."/>
            <person name="Dirks B."/>
            <person name="Chapman J."/>
            <person name="Salamov A."/>
            <person name="Terry A."/>
            <person name="Shapiro H."/>
            <person name="Lindquist E."/>
            <person name="Kapitonov V.V."/>
            <person name="Jurka J."/>
            <person name="Genikhovich G."/>
            <person name="Grigoriev I.V."/>
            <person name="Lucas S.M."/>
            <person name="Steele R.E."/>
            <person name="Finnerty J.R."/>
            <person name="Technau U."/>
            <person name="Martindale M.Q."/>
            <person name="Rokhsar D.S."/>
        </authorList>
    </citation>
    <scope>NUCLEOTIDE SEQUENCE [LARGE SCALE GENOMIC DNA]</scope>
    <source>
        <strain evidence="16">CH2 X CH6</strain>
    </source>
</reference>
<keyword evidence="13" id="KW-0012">Acyltransferase</keyword>
<name>A7S4U4_NEMVE</name>
<evidence type="ECO:0000256" key="4">
    <source>
        <dbReference type="ARBA" id="ARBA00005420"/>
    </source>
</evidence>
<dbReference type="EC" id="2.3.1.-" evidence="14"/>
<evidence type="ECO:0000313" key="16">
    <source>
        <dbReference type="Proteomes" id="UP000001593"/>
    </source>
</evidence>
<accession>A7S4U4</accession>
<evidence type="ECO:0000256" key="14">
    <source>
        <dbReference type="RuleBase" id="RU367023"/>
    </source>
</evidence>
<dbReference type="GO" id="GO:0019432">
    <property type="term" value="P:triglyceride biosynthetic process"/>
    <property type="evidence" value="ECO:0000318"/>
    <property type="project" value="GO_Central"/>
</dbReference>
<dbReference type="STRING" id="45351.A7S4U4"/>
<evidence type="ECO:0000313" key="15">
    <source>
        <dbReference type="EMBL" id="EDO41259.1"/>
    </source>
</evidence>
<dbReference type="Proteomes" id="UP000001593">
    <property type="component" value="Unassembled WGS sequence"/>
</dbReference>
<keyword evidence="16" id="KW-1185">Reference proteome</keyword>
<dbReference type="InterPro" id="IPR007130">
    <property type="entry name" value="DAGAT"/>
</dbReference>
<dbReference type="eggNOG" id="KOG0831">
    <property type="taxonomic scope" value="Eukaryota"/>
</dbReference>
<evidence type="ECO:0000256" key="7">
    <source>
        <dbReference type="ARBA" id="ARBA00022692"/>
    </source>
</evidence>
<keyword evidence="9 14" id="KW-0256">Endoplasmic reticulum</keyword>
<feature type="transmembrane region" description="Helical" evidence="14">
    <location>
        <begin position="41"/>
        <end position="63"/>
    </location>
</feature>
<dbReference type="CDD" id="cd07987">
    <property type="entry name" value="LPLAT_MGAT-like"/>
    <property type="match status" value="1"/>
</dbReference>
<evidence type="ECO:0000256" key="12">
    <source>
        <dbReference type="ARBA" id="ARBA00023136"/>
    </source>
</evidence>
<evidence type="ECO:0000256" key="9">
    <source>
        <dbReference type="ARBA" id="ARBA00022824"/>
    </source>
</evidence>
<sequence length="338" mass="38141">MASIEWAPVKLPFKRRLETLTVILIVHSFLFGHILGCGLMVLLLILPATSLVAAIYLGWTYVVNYNKPSRGGRIIPWCRRLKMWKYFCEFFPISLIKTADLDPQKNYIICYHPHGIMSLGALGNFCSEATGFSEKFPGITPHILTLAGNMKFPVTRDYMMAFGVCTVEKESIHHIMERMGKGHAAVIVTGGAAESLDAHPGSFKITLKERKGFVKIAMKTGASLVPVFSFGENELYSQVDNPRGSSIRQWQTKMKNLMGFAPPLFYGRGIFQYTYGILPHRRPINTVVGAPITVERNPQPSWEQVCELHKQYVTALCELFDKHKIKYGIEKDVHLEIC</sequence>
<comment type="pathway">
    <text evidence="2">Glycerolipid metabolism; triacylglycerol biosynthesis.</text>
</comment>
<dbReference type="KEGG" id="nve:5512972"/>
<dbReference type="OrthoDB" id="264532at2759"/>
<comment type="pathway">
    <text evidence="3">Lipid metabolism.</text>
</comment>
<dbReference type="GO" id="GO:0004144">
    <property type="term" value="F:diacylglycerol O-acyltransferase activity"/>
    <property type="evidence" value="ECO:0000318"/>
    <property type="project" value="GO_Central"/>
</dbReference>
<dbReference type="PANTHER" id="PTHR12317">
    <property type="entry name" value="DIACYLGLYCEROL O-ACYLTRANSFERASE"/>
    <property type="match status" value="1"/>
</dbReference>
<dbReference type="AlphaFoldDB" id="A7S4U4"/>
<keyword evidence="7 14" id="KW-0812">Transmembrane</keyword>
<keyword evidence="8" id="KW-0319">Glycerol metabolism</keyword>
<organism evidence="15 16">
    <name type="scientific">Nematostella vectensis</name>
    <name type="common">Starlet sea anemone</name>
    <dbReference type="NCBI Taxonomy" id="45351"/>
    <lineage>
        <taxon>Eukaryota</taxon>
        <taxon>Metazoa</taxon>
        <taxon>Cnidaria</taxon>
        <taxon>Anthozoa</taxon>
        <taxon>Hexacorallia</taxon>
        <taxon>Actiniaria</taxon>
        <taxon>Edwardsiidae</taxon>
        <taxon>Nematostella</taxon>
    </lineage>
</organism>
<evidence type="ECO:0000256" key="1">
    <source>
        <dbReference type="ARBA" id="ARBA00004477"/>
    </source>
</evidence>
<dbReference type="HOGENOM" id="CLU_023995_0_1_1"/>
<keyword evidence="6 14" id="KW-0808">Transferase</keyword>
<evidence type="ECO:0000256" key="8">
    <source>
        <dbReference type="ARBA" id="ARBA00022798"/>
    </source>
</evidence>
<dbReference type="PhylomeDB" id="A7S4U4"/>
<dbReference type="OMA" id="WIKNWTL"/>
<evidence type="ECO:0000256" key="3">
    <source>
        <dbReference type="ARBA" id="ARBA00005189"/>
    </source>
</evidence>
<evidence type="ECO:0000256" key="2">
    <source>
        <dbReference type="ARBA" id="ARBA00004771"/>
    </source>
</evidence>
<evidence type="ECO:0000256" key="11">
    <source>
        <dbReference type="ARBA" id="ARBA00023098"/>
    </source>
</evidence>
<evidence type="ECO:0000256" key="13">
    <source>
        <dbReference type="ARBA" id="ARBA00023315"/>
    </source>
</evidence>
<dbReference type="GO" id="GO:0005789">
    <property type="term" value="C:endoplasmic reticulum membrane"/>
    <property type="evidence" value="ECO:0000318"/>
    <property type="project" value="GO_Central"/>
</dbReference>
<comment type="similarity">
    <text evidence="4 14">Belongs to the diacylglycerol acyltransferase family.</text>
</comment>
<dbReference type="Pfam" id="PF03982">
    <property type="entry name" value="DAGAT"/>
    <property type="match status" value="1"/>
</dbReference>
<keyword evidence="10 14" id="KW-1133">Transmembrane helix</keyword>
<evidence type="ECO:0000256" key="6">
    <source>
        <dbReference type="ARBA" id="ARBA00022679"/>
    </source>
</evidence>
<feature type="transmembrane region" description="Helical" evidence="14">
    <location>
        <begin position="17"/>
        <end position="35"/>
    </location>
</feature>
<proteinExistence type="inferred from homology"/>
<dbReference type="InParanoid" id="A7S4U4"/>
<dbReference type="GO" id="GO:0006071">
    <property type="term" value="P:glycerol metabolic process"/>
    <property type="evidence" value="ECO:0007669"/>
    <property type="project" value="UniProtKB-KW"/>
</dbReference>
<dbReference type="PANTHER" id="PTHR12317:SF0">
    <property type="entry name" value="ACYLTRANSFERASE"/>
    <property type="match status" value="1"/>
</dbReference>
<dbReference type="EMBL" id="DS469580">
    <property type="protein sequence ID" value="EDO41259.1"/>
    <property type="molecule type" value="Genomic_DNA"/>
</dbReference>